<feature type="compositionally biased region" description="Basic and acidic residues" evidence="2">
    <location>
        <begin position="462"/>
        <end position="472"/>
    </location>
</feature>
<keyword evidence="4" id="KW-1185">Reference proteome</keyword>
<dbReference type="InterPro" id="IPR028257">
    <property type="entry name" value="CEP126"/>
</dbReference>
<evidence type="ECO:0000313" key="3">
    <source>
        <dbReference type="Ensembl" id="ENSACCP00020012664.1"/>
    </source>
</evidence>
<dbReference type="PANTHER" id="PTHR31191">
    <property type="entry name" value="CENTROSOMAL PROTEIN CEP126"/>
    <property type="match status" value="1"/>
</dbReference>
<feature type="region of interest" description="Disordered" evidence="2">
    <location>
        <begin position="874"/>
        <end position="941"/>
    </location>
</feature>
<feature type="compositionally biased region" description="Polar residues" evidence="2">
    <location>
        <begin position="501"/>
        <end position="510"/>
    </location>
</feature>
<reference evidence="3" key="1">
    <citation type="submission" date="2025-08" db="UniProtKB">
        <authorList>
            <consortium name="Ensembl"/>
        </authorList>
    </citation>
    <scope>IDENTIFICATION</scope>
</reference>
<reference evidence="3" key="2">
    <citation type="submission" date="2025-09" db="UniProtKB">
        <authorList>
            <consortium name="Ensembl"/>
        </authorList>
    </citation>
    <scope>IDENTIFICATION</scope>
</reference>
<feature type="compositionally biased region" description="Polar residues" evidence="2">
    <location>
        <begin position="474"/>
        <end position="486"/>
    </location>
</feature>
<dbReference type="Proteomes" id="UP000472275">
    <property type="component" value="Chromosome 19"/>
</dbReference>
<dbReference type="InParanoid" id="A0A663EL80"/>
<dbReference type="PANTHER" id="PTHR31191:SF4">
    <property type="entry name" value="CENTROSOMAL PROTEIN OF 126 KDA"/>
    <property type="match status" value="1"/>
</dbReference>
<feature type="region of interest" description="Disordered" evidence="2">
    <location>
        <begin position="356"/>
        <end position="383"/>
    </location>
</feature>
<dbReference type="GO" id="GO:0031122">
    <property type="term" value="P:cytoplasmic microtubule organization"/>
    <property type="evidence" value="ECO:0007669"/>
    <property type="project" value="InterPro"/>
</dbReference>
<dbReference type="AlphaFoldDB" id="A0A663EL80"/>
<feature type="region of interest" description="Disordered" evidence="2">
    <location>
        <begin position="452"/>
        <end position="526"/>
    </location>
</feature>
<feature type="region of interest" description="Disordered" evidence="2">
    <location>
        <begin position="1"/>
        <end position="99"/>
    </location>
</feature>
<evidence type="ECO:0000313" key="4">
    <source>
        <dbReference type="Proteomes" id="UP000472275"/>
    </source>
</evidence>
<evidence type="ECO:0000256" key="2">
    <source>
        <dbReference type="SAM" id="MobiDB-lite"/>
    </source>
</evidence>
<dbReference type="GO" id="GO:0097546">
    <property type="term" value="C:ciliary base"/>
    <property type="evidence" value="ECO:0007669"/>
    <property type="project" value="InterPro"/>
</dbReference>
<dbReference type="GO" id="GO:1905515">
    <property type="term" value="P:non-motile cilium assembly"/>
    <property type="evidence" value="ECO:0007669"/>
    <property type="project" value="InterPro"/>
</dbReference>
<feature type="compositionally biased region" description="Low complexity" evidence="2">
    <location>
        <begin position="1"/>
        <end position="16"/>
    </location>
</feature>
<dbReference type="Ensembl" id="ENSACCT00020013240.1">
    <property type="protein sequence ID" value="ENSACCP00020012664.1"/>
    <property type="gene ID" value="ENSACCG00020008718.1"/>
</dbReference>
<name>A0A663EL80_AQUCH</name>
<sequence length="1179" mass="130089">MSRTGSSRQTAAAPSAAAPPSPQPRPRRPLSRGPAPLRRKRRLRLLRRRRRGRDRAEAGPASGTDRGAAPVWGRRARGAEWSPAGRAAGRRGGKTSPAAAATTARVRGDALLCILPPAVRGWGGLSGRAVERSVRAARLGNGLPAETQGPRGGGGRPASSLTFHFEWDLEEERRALKEDQKICRSRAQKYLVETNRRRRAFEERQKQEEEKEQRFREQVLQQRKIKLQEATDKFQRAHLPFSQHKQIVQTKAAFQLEEALEQIKGSVLTPGLSLPSRNRTNFGTTDDTSSSSAPRKGSFHQKQISAMVGWDKTIQESSRMNVDSNRLLFQKNVKEIQQLLEKQHLSNLENFHQDVKKTDDSESLSSLDSLEAGEQNGNYTTLSESSLTTQCDCALYNPEKSQTRNNGLLYTAQSTSKNTHLNNCLRKVDSQYYHNLPIHDILAKNNVLTSAEHVNSSEEESSASHRSEKKPAEFSTSGKQESSVSNAFRFLQNIKEERSKPSSGRASTLATGHPVLNPSKAWASPDSIPGERVQDLMQDQSFKMTPQKRTISMQTSSQPIATSVILFPNQGCSTGIPSTADTLPKDKNIITEFLKNTSGKMTETKEGNIKCIDDINPGSSLFQGIPNASVLCDVKKQNDKEEEKGNMVETMSLVSDTEFSSGTPAQHKTLTNNILERKRAKLFRSILKKDSKYVPSHFKAVVMNHGISFGTRPMSSIRDSLELAKIKKKSAENEKYNRKLRWCDQINQIIIENNEKDYGKNTSEISSAQLQYVQTTNNAPKTNSSIVAQPSNPMFIKNHQENSHISKPNVNTEESNKECMPLNIFMSTGSFPAEKAWMLSKEEESKPPVCSNNSKVNEGNQLKNKAKITGRTTSVTAQSSFMPKKRTGTIIQPQSAAEANKTRKAPGKLLAPHPPSAPLPGNRSGKNAASPGCQPLPPSALQATATSRNDLNERHVVLADRVLNRNGTENSESITCRSDLATAISTPGCSTAKYEPWAKNTCSVNSIQTSVCQNHPATCTERRPVNAENGLHLHHIPAAGKTSTSWQGAHTARAPKDLAIGKSQVSGFGVGRFMKSSSIFKCNELFSFEVTPVISSVSESTVQFLMAEKLASTPIAEDEILAAMESVQPDRQPLLLHRAPRPGMSTLSVEEQKIFQSLDRLDQRLQSKFDNKKDPISSD</sequence>
<feature type="coiled-coil region" evidence="1">
    <location>
        <begin position="191"/>
        <end position="218"/>
    </location>
</feature>
<keyword evidence="1" id="KW-0175">Coiled coil</keyword>
<protein>
    <submittedName>
        <fullName evidence="3">Centrosomal protein 126</fullName>
    </submittedName>
</protein>
<dbReference type="GO" id="GO:0007052">
    <property type="term" value="P:mitotic spindle organization"/>
    <property type="evidence" value="ECO:0007669"/>
    <property type="project" value="InterPro"/>
</dbReference>
<accession>A0A663EL80</accession>
<dbReference type="GeneTree" id="ENSGT00390000013786"/>
<feature type="compositionally biased region" description="Polar residues" evidence="2">
    <location>
        <begin position="275"/>
        <end position="293"/>
    </location>
</feature>
<dbReference type="Pfam" id="PF15352">
    <property type="entry name" value="K1377"/>
    <property type="match status" value="2"/>
</dbReference>
<organism evidence="3 4">
    <name type="scientific">Aquila chrysaetos chrysaetos</name>
    <dbReference type="NCBI Taxonomy" id="223781"/>
    <lineage>
        <taxon>Eukaryota</taxon>
        <taxon>Metazoa</taxon>
        <taxon>Chordata</taxon>
        <taxon>Craniata</taxon>
        <taxon>Vertebrata</taxon>
        <taxon>Euteleostomi</taxon>
        <taxon>Archelosauria</taxon>
        <taxon>Archosauria</taxon>
        <taxon>Dinosauria</taxon>
        <taxon>Saurischia</taxon>
        <taxon>Theropoda</taxon>
        <taxon>Coelurosauria</taxon>
        <taxon>Aves</taxon>
        <taxon>Neognathae</taxon>
        <taxon>Neoaves</taxon>
        <taxon>Telluraves</taxon>
        <taxon>Accipitrimorphae</taxon>
        <taxon>Accipitriformes</taxon>
        <taxon>Accipitridae</taxon>
        <taxon>Accipitrinae</taxon>
        <taxon>Aquila</taxon>
    </lineage>
</organism>
<proteinExistence type="predicted"/>
<evidence type="ECO:0000256" key="1">
    <source>
        <dbReference type="SAM" id="Coils"/>
    </source>
</evidence>
<dbReference type="GO" id="GO:0005813">
    <property type="term" value="C:centrosome"/>
    <property type="evidence" value="ECO:0007669"/>
    <property type="project" value="InterPro"/>
</dbReference>
<dbReference type="GO" id="GO:0030496">
    <property type="term" value="C:midbody"/>
    <property type="evidence" value="ECO:0007669"/>
    <property type="project" value="TreeGrafter"/>
</dbReference>
<feature type="compositionally biased region" description="Basic residues" evidence="2">
    <location>
        <begin position="37"/>
        <end position="53"/>
    </location>
</feature>
<feature type="region of interest" description="Disordered" evidence="2">
    <location>
        <begin position="269"/>
        <end position="302"/>
    </location>
</feature>